<dbReference type="InterPro" id="IPR038107">
    <property type="entry name" value="Glycos_transf_N_sf"/>
</dbReference>
<dbReference type="PANTHER" id="PTHR42755">
    <property type="entry name" value="3-DEOXY-MANNO-OCTULOSONATE CYTIDYLYLTRANSFERASE"/>
    <property type="match status" value="1"/>
</dbReference>
<dbReference type="EC" id="2.4.99.12" evidence="2 9"/>
<keyword evidence="9" id="KW-1003">Cell membrane</keyword>
<dbReference type="Gene3D" id="3.40.50.2000">
    <property type="entry name" value="Glycogen Phosphorylase B"/>
    <property type="match status" value="1"/>
</dbReference>
<dbReference type="Proteomes" id="UP000886101">
    <property type="component" value="Unassembled WGS sequence"/>
</dbReference>
<comment type="function">
    <text evidence="9">Involved in lipopolysaccharide (LPS) biosynthesis. Catalyzes the transfer of 3-deoxy-D-manno-octulosonate (Kdo) residue(s) from CMP-Kdo to lipid IV(A), the tetraacyldisaccharide-1,4'-bisphosphate precursor of lipid A.</text>
</comment>
<comment type="caution">
    <text evidence="11">The sequence shown here is derived from an EMBL/GenBank/DDBJ whole genome shotgun (WGS) entry which is preliminary data.</text>
</comment>
<comment type="catalytic activity">
    <reaction evidence="6 9">
        <text>lipid IVA (E. coli) + CMP-3-deoxy-beta-D-manno-octulosonate = alpha-Kdo-(2-&gt;6)-lipid IVA (E. coli) + CMP + H(+)</text>
        <dbReference type="Rhea" id="RHEA:28066"/>
        <dbReference type="ChEBI" id="CHEBI:15378"/>
        <dbReference type="ChEBI" id="CHEBI:58603"/>
        <dbReference type="ChEBI" id="CHEBI:60364"/>
        <dbReference type="ChEBI" id="CHEBI:60377"/>
        <dbReference type="ChEBI" id="CHEBI:85987"/>
        <dbReference type="EC" id="2.4.99.12"/>
    </reaction>
</comment>
<comment type="similarity">
    <text evidence="9">Belongs to the glycosyltransferase group 1 family.</text>
</comment>
<dbReference type="Pfam" id="PF04413">
    <property type="entry name" value="Glycos_transf_N"/>
    <property type="match status" value="1"/>
</dbReference>
<sequence>MADRLVQLYWLSQVLTTPLLLGSQLKRRRRRLLRARLAPPSIAHPKVIWVHTLSVGEVEAALPLLKALKEGLPDYFLLFTVTTAAGFNHAQKRASLVDLLWPGPLDWWPVVRRYLRAFHPRAFILVESDLWPGLLWSLKRKGIPLIWANAAFSSRSARRLKKLKFLAPFLLGPFDYVAAASQGDARRLATFLPPEKISYFGNLKGEVPRPSGQKVASLKKELEPFLKRPVLIAGSTHAGEEEVILAAFKELKRGSLILCPRHPERAKAVKTLAEREGMRACLRTRPQPAEVMVVDTLGELRALYALADLAFVGGTLVPVGGHNLLEPLAWGRPILVGPYLESVADVARLLKQEGVLFEVASREELVRSWRYVLEHLCPLQKKATILYQKNRNISAKYVKLLKKVLTSQGEE</sequence>
<feature type="site" description="Transition state stabilizer" evidence="8">
    <location>
        <position position="204"/>
    </location>
</feature>
<keyword evidence="9" id="KW-0448">Lipopolysaccharide biosynthesis</keyword>
<evidence type="ECO:0000256" key="1">
    <source>
        <dbReference type="ARBA" id="ARBA00004713"/>
    </source>
</evidence>
<feature type="domain" description="3-deoxy-D-manno-octulosonic-acid transferase N-terminal" evidence="10">
    <location>
        <begin position="40"/>
        <end position="204"/>
    </location>
</feature>
<keyword evidence="4 9" id="KW-0808">Transferase</keyword>
<evidence type="ECO:0000256" key="8">
    <source>
        <dbReference type="PIRSR" id="PIRSR639901-2"/>
    </source>
</evidence>
<dbReference type="AlphaFoldDB" id="A0A7V5P0M0"/>
<evidence type="ECO:0000256" key="4">
    <source>
        <dbReference type="ARBA" id="ARBA00022679"/>
    </source>
</evidence>
<evidence type="ECO:0000259" key="10">
    <source>
        <dbReference type="Pfam" id="PF04413"/>
    </source>
</evidence>
<feature type="active site" description="Proton acceptor" evidence="7">
    <location>
        <position position="57"/>
    </location>
</feature>
<evidence type="ECO:0000256" key="9">
    <source>
        <dbReference type="RuleBase" id="RU365103"/>
    </source>
</evidence>
<gene>
    <name evidence="11" type="ORF">ENJ96_06685</name>
</gene>
<dbReference type="InterPro" id="IPR039901">
    <property type="entry name" value="Kdotransferase"/>
</dbReference>
<evidence type="ECO:0000256" key="6">
    <source>
        <dbReference type="ARBA" id="ARBA00049183"/>
    </source>
</evidence>
<organism evidence="11">
    <name type="scientific">Thermodesulfatator atlanticus</name>
    <dbReference type="NCBI Taxonomy" id="501497"/>
    <lineage>
        <taxon>Bacteria</taxon>
        <taxon>Pseudomonadati</taxon>
        <taxon>Thermodesulfobacteriota</taxon>
        <taxon>Thermodesulfobacteria</taxon>
        <taxon>Thermodesulfobacteriales</taxon>
        <taxon>Thermodesulfatatoraceae</taxon>
        <taxon>Thermodesulfatator</taxon>
    </lineage>
</organism>
<dbReference type="PANTHER" id="PTHR42755:SF1">
    <property type="entry name" value="3-DEOXY-D-MANNO-OCTULOSONIC ACID TRANSFERASE, MITOCHONDRIAL-RELATED"/>
    <property type="match status" value="1"/>
</dbReference>
<dbReference type="EMBL" id="DROK01000193">
    <property type="protein sequence ID" value="HHI97521.1"/>
    <property type="molecule type" value="Genomic_DNA"/>
</dbReference>
<comment type="pathway">
    <text evidence="1 9">Bacterial outer membrane biogenesis; LPS core biosynthesis.</text>
</comment>
<dbReference type="GO" id="GO:0009245">
    <property type="term" value="P:lipid A biosynthetic process"/>
    <property type="evidence" value="ECO:0007669"/>
    <property type="project" value="TreeGrafter"/>
</dbReference>
<dbReference type="Gene3D" id="3.40.50.11720">
    <property type="entry name" value="3-Deoxy-D-manno-octulosonic-acid transferase, N-terminal domain"/>
    <property type="match status" value="1"/>
</dbReference>
<evidence type="ECO:0000256" key="2">
    <source>
        <dbReference type="ARBA" id="ARBA00012621"/>
    </source>
</evidence>
<dbReference type="GO" id="GO:0009244">
    <property type="term" value="P:lipopolysaccharide core region biosynthetic process"/>
    <property type="evidence" value="ECO:0007669"/>
    <property type="project" value="UniProtKB-UniRule"/>
</dbReference>
<dbReference type="GO" id="GO:0043842">
    <property type="term" value="F:Kdo transferase activity"/>
    <property type="evidence" value="ECO:0007669"/>
    <property type="project" value="UniProtKB-EC"/>
</dbReference>
<evidence type="ECO:0000256" key="5">
    <source>
        <dbReference type="ARBA" id="ARBA00031445"/>
    </source>
</evidence>
<reference evidence="11" key="1">
    <citation type="journal article" date="2020" name="mSystems">
        <title>Genome- and Community-Level Interaction Insights into Carbon Utilization and Element Cycling Functions of Hydrothermarchaeota in Hydrothermal Sediment.</title>
        <authorList>
            <person name="Zhou Z."/>
            <person name="Liu Y."/>
            <person name="Xu W."/>
            <person name="Pan J."/>
            <person name="Luo Z.H."/>
            <person name="Li M."/>
        </authorList>
    </citation>
    <scope>NUCLEOTIDE SEQUENCE [LARGE SCALE GENOMIC DNA]</scope>
    <source>
        <strain evidence="11">HyVt-533</strain>
    </source>
</reference>
<comment type="subcellular location">
    <subcellularLocation>
        <location evidence="9">Cell membrane</location>
    </subcellularLocation>
</comment>
<evidence type="ECO:0000313" key="11">
    <source>
        <dbReference type="EMBL" id="HHI97521.1"/>
    </source>
</evidence>
<accession>A0A7V5P0M0</accession>
<dbReference type="SUPFAM" id="SSF53756">
    <property type="entry name" value="UDP-Glycosyltransferase/glycogen phosphorylase"/>
    <property type="match status" value="1"/>
</dbReference>
<keyword evidence="9" id="KW-0472">Membrane</keyword>
<evidence type="ECO:0000256" key="7">
    <source>
        <dbReference type="PIRSR" id="PIRSR639901-1"/>
    </source>
</evidence>
<protein>
    <recommendedName>
        <fullName evidence="3 9">3-deoxy-D-manno-octulosonic acid transferase</fullName>
        <shortName evidence="9">Kdo transferase</shortName>
        <ecNumber evidence="2 9">2.4.99.12</ecNumber>
    </recommendedName>
    <alternativeName>
        <fullName evidence="5 9">Lipid IV(A) 3-deoxy-D-manno-octulosonic acid transferase</fullName>
    </alternativeName>
</protein>
<name>A0A7V5P0M0_9BACT</name>
<dbReference type="InterPro" id="IPR007507">
    <property type="entry name" value="Glycos_transf_N"/>
</dbReference>
<evidence type="ECO:0000256" key="3">
    <source>
        <dbReference type="ARBA" id="ARBA00019077"/>
    </source>
</evidence>
<dbReference type="GO" id="GO:0005886">
    <property type="term" value="C:plasma membrane"/>
    <property type="evidence" value="ECO:0007669"/>
    <property type="project" value="UniProtKB-SubCell"/>
</dbReference>
<dbReference type="UniPathway" id="UPA00958"/>
<feature type="site" description="Transition state stabilizer" evidence="8">
    <location>
        <position position="127"/>
    </location>
</feature>
<proteinExistence type="inferred from homology"/>